<evidence type="ECO:0000256" key="11">
    <source>
        <dbReference type="ARBA" id="ARBA00023136"/>
    </source>
</evidence>
<keyword evidence="8" id="KW-0408">Iron</keyword>
<dbReference type="InterPro" id="IPR037066">
    <property type="entry name" value="Plug_dom_sf"/>
</dbReference>
<sequence length="795" mass="87629">MRTSTFAPLTATPFAMTALALSIACPTLSAEPLFDSTQTYSIAAGGLTEALTAFADQANLKLVFNAELTRGLSAPALHDTVTVAQGLNKLLKDSGLGYRLVGKDTAIIEAKPPINKSEPQSAATMPAVTVMGKAAYDANDPYSKDYALRDSATATKTDTPLMETPVNIQIVPKAVLSDQQAVTIDTALKNVSGVTASAGSGGLSDDLYLRGFRSSAIFRNGFRYDSEFSSWGKRQMANVERVEVIKGPASILYGRMEPGGMVNVVTKQPLNTPYYALQQQFGSFDFYRTTIDATGPLTDDDTLLYRMNASYENSGSYRELVDSERIFLAPVLKWNISARTQITFEMEYKHDNLVNDTMVWPYVDGRFIDMPRGRNLMEKTPENHDDILLGFNWSHQFNDDWSISHRFATERRDTPNSVAMLGDGLTGNQLNRIVVANPADINTYYTTLDLTGHFNTFGLKHTLLVGGDYYNNCSTGQYYYGDPATGIDIYNPIHTGYRFPTGFDRYDTDTDFYGLYAQDQIQLPHGIHVMGGLRYQVIDQADKVALTNLSVDAVTPRVGVLWQAQDWLSFYGNYVENFGATNGLAQGGKPLPPESAQQWELGAKSEFFDGRLSATLAYFDLTKQNVATTDPSNPLYSIAVGEVRSRGPELDIKGEILPGWNMIATYANLDTRVTKDNNGREGLRMYAIPRNVGTFWNTYDFQQDSLKGFKVGGGITLRDGSTNVPNTYNVPGFVTVDLMAAYNLKVSKSKVTFQLNVNNLLDKNYLQDVIPGLGPNSRVNIGTPRTLLGSIKVEF</sequence>
<dbReference type="PANTHER" id="PTHR32552:SF68">
    <property type="entry name" value="FERRICHROME OUTER MEMBRANE TRANSPORTER_PHAGE RECEPTOR"/>
    <property type="match status" value="1"/>
</dbReference>
<dbReference type="SUPFAM" id="SSF56935">
    <property type="entry name" value="Porins"/>
    <property type="match status" value="1"/>
</dbReference>
<dbReference type="InterPro" id="IPR012910">
    <property type="entry name" value="Plug_dom"/>
</dbReference>
<feature type="domain" description="Secretin/TonB short N-terminal" evidence="17">
    <location>
        <begin position="60"/>
        <end position="111"/>
    </location>
</feature>
<dbReference type="PANTHER" id="PTHR32552">
    <property type="entry name" value="FERRICHROME IRON RECEPTOR-RELATED"/>
    <property type="match status" value="1"/>
</dbReference>
<comment type="caution">
    <text evidence="18">The sequence shown here is derived from an EMBL/GenBank/DDBJ whole genome shotgun (WGS) entry which is preliminary data.</text>
</comment>
<keyword evidence="5" id="KW-0410">Iron transport</keyword>
<evidence type="ECO:0000256" key="13">
    <source>
        <dbReference type="ARBA" id="ARBA00023237"/>
    </source>
</evidence>
<dbReference type="InterPro" id="IPR010105">
    <property type="entry name" value="TonB_sidphr_rcpt"/>
</dbReference>
<dbReference type="SMART" id="SM00965">
    <property type="entry name" value="STN"/>
    <property type="match status" value="1"/>
</dbReference>
<comment type="similarity">
    <text evidence="2 14 15">Belongs to the TonB-dependent receptor family.</text>
</comment>
<protein>
    <submittedName>
        <fullName evidence="18">TonB-dependent receptor</fullName>
    </submittedName>
</protein>
<dbReference type="InterPro" id="IPR036942">
    <property type="entry name" value="Beta-barrel_TonB_sf"/>
</dbReference>
<accession>A0ABR9D5Q7</accession>
<evidence type="ECO:0000313" key="18">
    <source>
        <dbReference type="EMBL" id="MBD9358444.1"/>
    </source>
</evidence>
<dbReference type="Gene3D" id="3.55.50.30">
    <property type="match status" value="1"/>
</dbReference>
<dbReference type="Pfam" id="PF07715">
    <property type="entry name" value="Plug"/>
    <property type="match status" value="1"/>
</dbReference>
<dbReference type="PROSITE" id="PS51257">
    <property type="entry name" value="PROKAR_LIPOPROTEIN"/>
    <property type="match status" value="1"/>
</dbReference>
<dbReference type="InterPro" id="IPR011662">
    <property type="entry name" value="Secretin/TonB_short_N"/>
</dbReference>
<dbReference type="Pfam" id="PF00593">
    <property type="entry name" value="TonB_dep_Rec_b-barrel"/>
    <property type="match status" value="1"/>
</dbReference>
<name>A0ABR9D5Q7_9GAMM</name>
<dbReference type="EMBL" id="JACXSS010000001">
    <property type="protein sequence ID" value="MBD9358444.1"/>
    <property type="molecule type" value="Genomic_DNA"/>
</dbReference>
<evidence type="ECO:0000256" key="15">
    <source>
        <dbReference type="RuleBase" id="RU003357"/>
    </source>
</evidence>
<keyword evidence="6 14" id="KW-0812">Transmembrane</keyword>
<keyword evidence="19" id="KW-1185">Reference proteome</keyword>
<keyword evidence="13 14" id="KW-0998">Cell outer membrane</keyword>
<keyword evidence="3 14" id="KW-0813">Transport</keyword>
<evidence type="ECO:0000256" key="9">
    <source>
        <dbReference type="ARBA" id="ARBA00023065"/>
    </source>
</evidence>
<dbReference type="NCBIfam" id="TIGR01783">
    <property type="entry name" value="TonB-siderophor"/>
    <property type="match status" value="1"/>
</dbReference>
<dbReference type="Gene3D" id="2.40.170.20">
    <property type="entry name" value="TonB-dependent receptor, beta-barrel domain"/>
    <property type="match status" value="1"/>
</dbReference>
<proteinExistence type="inferred from homology"/>
<dbReference type="Proteomes" id="UP000652176">
    <property type="component" value="Unassembled WGS sequence"/>
</dbReference>
<evidence type="ECO:0000256" key="6">
    <source>
        <dbReference type="ARBA" id="ARBA00022692"/>
    </source>
</evidence>
<keyword evidence="12 18" id="KW-0675">Receptor</keyword>
<keyword evidence="4 14" id="KW-1134">Transmembrane beta strand</keyword>
<evidence type="ECO:0000256" key="10">
    <source>
        <dbReference type="ARBA" id="ARBA00023077"/>
    </source>
</evidence>
<feature type="signal peptide" evidence="16">
    <location>
        <begin position="1"/>
        <end position="30"/>
    </location>
</feature>
<keyword evidence="10 15" id="KW-0798">TonB box</keyword>
<evidence type="ECO:0000256" key="8">
    <source>
        <dbReference type="ARBA" id="ARBA00023004"/>
    </source>
</evidence>
<organism evidence="18 19">
    <name type="scientific">Methylomonas albis</name>
    <dbReference type="NCBI Taxonomy" id="1854563"/>
    <lineage>
        <taxon>Bacteria</taxon>
        <taxon>Pseudomonadati</taxon>
        <taxon>Pseudomonadota</taxon>
        <taxon>Gammaproteobacteria</taxon>
        <taxon>Methylococcales</taxon>
        <taxon>Methylococcaceae</taxon>
        <taxon>Methylomonas</taxon>
    </lineage>
</organism>
<comment type="subcellular location">
    <subcellularLocation>
        <location evidence="1 14">Cell outer membrane</location>
        <topology evidence="1 14">Multi-pass membrane protein</topology>
    </subcellularLocation>
</comment>
<keyword evidence="7 16" id="KW-0732">Signal</keyword>
<evidence type="ECO:0000259" key="17">
    <source>
        <dbReference type="SMART" id="SM00965"/>
    </source>
</evidence>
<dbReference type="Gene3D" id="2.170.130.10">
    <property type="entry name" value="TonB-dependent receptor, plug domain"/>
    <property type="match status" value="1"/>
</dbReference>
<dbReference type="Pfam" id="PF07660">
    <property type="entry name" value="STN"/>
    <property type="match status" value="1"/>
</dbReference>
<evidence type="ECO:0000313" key="19">
    <source>
        <dbReference type="Proteomes" id="UP000652176"/>
    </source>
</evidence>
<evidence type="ECO:0000256" key="3">
    <source>
        <dbReference type="ARBA" id="ARBA00022448"/>
    </source>
</evidence>
<dbReference type="InterPro" id="IPR000531">
    <property type="entry name" value="Beta-barrel_TonB"/>
</dbReference>
<evidence type="ECO:0000256" key="12">
    <source>
        <dbReference type="ARBA" id="ARBA00023170"/>
    </source>
</evidence>
<dbReference type="RefSeq" id="WP_192376661.1">
    <property type="nucleotide sequence ID" value="NZ_CAJHIV010000001.1"/>
</dbReference>
<evidence type="ECO:0000256" key="16">
    <source>
        <dbReference type="SAM" id="SignalP"/>
    </source>
</evidence>
<evidence type="ECO:0000256" key="7">
    <source>
        <dbReference type="ARBA" id="ARBA00022729"/>
    </source>
</evidence>
<evidence type="ECO:0000256" key="14">
    <source>
        <dbReference type="PROSITE-ProRule" id="PRU01360"/>
    </source>
</evidence>
<feature type="chain" id="PRO_5046425939" evidence="16">
    <location>
        <begin position="31"/>
        <end position="795"/>
    </location>
</feature>
<dbReference type="CDD" id="cd01347">
    <property type="entry name" value="ligand_gated_channel"/>
    <property type="match status" value="1"/>
</dbReference>
<keyword evidence="11 14" id="KW-0472">Membrane</keyword>
<evidence type="ECO:0000256" key="4">
    <source>
        <dbReference type="ARBA" id="ARBA00022452"/>
    </source>
</evidence>
<dbReference type="InterPro" id="IPR039426">
    <property type="entry name" value="TonB-dep_rcpt-like"/>
</dbReference>
<keyword evidence="9" id="KW-0406">Ion transport</keyword>
<evidence type="ECO:0000256" key="2">
    <source>
        <dbReference type="ARBA" id="ARBA00009810"/>
    </source>
</evidence>
<evidence type="ECO:0000256" key="5">
    <source>
        <dbReference type="ARBA" id="ARBA00022496"/>
    </source>
</evidence>
<gene>
    <name evidence="18" type="ORF">IE877_21630</name>
</gene>
<evidence type="ECO:0000256" key="1">
    <source>
        <dbReference type="ARBA" id="ARBA00004571"/>
    </source>
</evidence>
<dbReference type="PROSITE" id="PS52016">
    <property type="entry name" value="TONB_DEPENDENT_REC_3"/>
    <property type="match status" value="1"/>
</dbReference>
<reference evidence="18 19" key="1">
    <citation type="submission" date="2020-09" db="EMBL/GenBank/DDBJ databases">
        <title>Methylomonas albis sp. nov. and Methylomonas fluvii sp. nov.: Two cold-adapted methanotrophs from the River Elbe and an amended description of Methylovulum psychrotolerans strain Eb1.</title>
        <authorList>
            <person name="Bussmann I.K."/>
            <person name="Klings K.-W."/>
            <person name="Warnstedt J."/>
            <person name="Hoppert M."/>
            <person name="Saborowski A."/>
            <person name="Horn F."/>
            <person name="Liebner S."/>
        </authorList>
    </citation>
    <scope>NUCLEOTIDE SEQUENCE [LARGE SCALE GENOMIC DNA]</scope>
    <source>
        <strain evidence="18 19">EbA</strain>
    </source>
</reference>